<reference evidence="6 7" key="1">
    <citation type="submission" date="2019-03" db="EMBL/GenBank/DDBJ databases">
        <title>Genomic Encyclopedia of Type Strains, Phase IV (KMG-IV): sequencing the most valuable type-strain genomes for metagenomic binning, comparative biology and taxonomic classification.</title>
        <authorList>
            <person name="Goeker M."/>
        </authorList>
    </citation>
    <scope>NUCLEOTIDE SEQUENCE [LARGE SCALE GENOMIC DNA]</scope>
    <source>
        <strain evidence="6 7">DSM 26377</strain>
    </source>
</reference>
<dbReference type="Pfam" id="PF00155">
    <property type="entry name" value="Aminotran_1_2"/>
    <property type="match status" value="1"/>
</dbReference>
<keyword evidence="7" id="KW-1185">Reference proteome</keyword>
<evidence type="ECO:0000256" key="1">
    <source>
        <dbReference type="ARBA" id="ARBA00001933"/>
    </source>
</evidence>
<dbReference type="RefSeq" id="WP_133882467.1">
    <property type="nucleotide sequence ID" value="NZ_MWIN01000018.1"/>
</dbReference>
<protein>
    <submittedName>
        <fullName evidence="6">Serine palmitoyltransferase</fullName>
    </submittedName>
</protein>
<evidence type="ECO:0000256" key="4">
    <source>
        <dbReference type="RuleBase" id="RU003693"/>
    </source>
</evidence>
<comment type="caution">
    <text evidence="6">The sequence shown here is derived from an EMBL/GenBank/DDBJ whole genome shotgun (WGS) entry which is preliminary data.</text>
</comment>
<organism evidence="6 7">
    <name type="scientific">Panacagrimonas perspica</name>
    <dbReference type="NCBI Taxonomy" id="381431"/>
    <lineage>
        <taxon>Bacteria</taxon>
        <taxon>Pseudomonadati</taxon>
        <taxon>Pseudomonadota</taxon>
        <taxon>Gammaproteobacteria</taxon>
        <taxon>Nevskiales</taxon>
        <taxon>Nevskiaceae</taxon>
        <taxon>Panacagrimonas</taxon>
    </lineage>
</organism>
<feature type="domain" description="Aminotransferase class I/classII large" evidence="5">
    <location>
        <begin position="46"/>
        <end position="388"/>
    </location>
</feature>
<dbReference type="Proteomes" id="UP000295341">
    <property type="component" value="Unassembled WGS sequence"/>
</dbReference>
<evidence type="ECO:0000313" key="7">
    <source>
        <dbReference type="Proteomes" id="UP000295341"/>
    </source>
</evidence>
<keyword evidence="2 6" id="KW-0808">Transferase</keyword>
<dbReference type="PANTHER" id="PTHR13693">
    <property type="entry name" value="CLASS II AMINOTRANSFERASE/8-AMINO-7-OXONONANOATE SYNTHASE"/>
    <property type="match status" value="1"/>
</dbReference>
<dbReference type="GO" id="GO:0016740">
    <property type="term" value="F:transferase activity"/>
    <property type="evidence" value="ECO:0007669"/>
    <property type="project" value="UniProtKB-KW"/>
</dbReference>
<evidence type="ECO:0000259" key="5">
    <source>
        <dbReference type="Pfam" id="PF00155"/>
    </source>
</evidence>
<dbReference type="PROSITE" id="PS00599">
    <property type="entry name" value="AA_TRANSFER_CLASS_2"/>
    <property type="match status" value="1"/>
</dbReference>
<dbReference type="InterPro" id="IPR050087">
    <property type="entry name" value="AON_synthase_class-II"/>
</dbReference>
<accession>A0A4R7P582</accession>
<evidence type="ECO:0000313" key="6">
    <source>
        <dbReference type="EMBL" id="TDU28955.1"/>
    </source>
</evidence>
<dbReference type="Gene3D" id="3.40.640.10">
    <property type="entry name" value="Type I PLP-dependent aspartate aminotransferase-like (Major domain)"/>
    <property type="match status" value="1"/>
</dbReference>
<evidence type="ECO:0000256" key="3">
    <source>
        <dbReference type="ARBA" id="ARBA00022898"/>
    </source>
</evidence>
<dbReference type="EMBL" id="SOBT01000009">
    <property type="protein sequence ID" value="TDU28955.1"/>
    <property type="molecule type" value="Genomic_DNA"/>
</dbReference>
<dbReference type="AlphaFoldDB" id="A0A4R7P582"/>
<dbReference type="SUPFAM" id="SSF53383">
    <property type="entry name" value="PLP-dependent transferases"/>
    <property type="match status" value="1"/>
</dbReference>
<comment type="cofactor">
    <cofactor evidence="1 4">
        <name>pyridoxal 5'-phosphate</name>
        <dbReference type="ChEBI" id="CHEBI:597326"/>
    </cofactor>
</comment>
<dbReference type="PANTHER" id="PTHR13693:SF3">
    <property type="entry name" value="LD36009P"/>
    <property type="match status" value="1"/>
</dbReference>
<dbReference type="GO" id="GO:0030170">
    <property type="term" value="F:pyridoxal phosphate binding"/>
    <property type="evidence" value="ECO:0007669"/>
    <property type="project" value="InterPro"/>
</dbReference>
<dbReference type="NCBIfam" id="NF047599">
    <property type="entry name" value="SerpalmtaseBetaP"/>
    <property type="match status" value="1"/>
</dbReference>
<evidence type="ECO:0000256" key="2">
    <source>
        <dbReference type="ARBA" id="ARBA00022679"/>
    </source>
</evidence>
<dbReference type="Gene3D" id="3.90.1150.10">
    <property type="entry name" value="Aspartate Aminotransferase, domain 1"/>
    <property type="match status" value="1"/>
</dbReference>
<dbReference type="InterPro" id="IPR004839">
    <property type="entry name" value="Aminotransferase_I/II_large"/>
</dbReference>
<gene>
    <name evidence="6" type="ORF">DFR24_3336</name>
</gene>
<comment type="similarity">
    <text evidence="4">Belongs to the class-II pyridoxal-phosphate-dependent aminotransferase family.</text>
</comment>
<dbReference type="InterPro" id="IPR015424">
    <property type="entry name" value="PyrdxlP-dep_Trfase"/>
</dbReference>
<dbReference type="OrthoDB" id="9807157at2"/>
<sequence length="401" mass="42694">MSLFDKFKVLAELKKALGDGAQVSSVATPMDQVHSATSASIQGRKVVLAGTNNYLGLTFDERCRAAAIAAIEAMGTGTTGSRMASGNYAGHRDLEEALAGAFGWPSGIVFSTGYQANLGALSALASTGDTLVIDADSHASIHDACRLSQATTIRFRHNDPNNLERHLSRLGADASRALVVVESLYSVLGDRAPLAEITEITKRYGAWLIVDEAHSFGLYGARGLGICEELGLLDKVDFIVGTFSKSLGGVGGFCVSRHPELELIRMASRPYIFTASPPPGVIAATRCALDRVLEGHDLRAKLWRHVGRLYSELERLGYRVGTTTPGPVAALVFSEREEAKAQWQGLLDAGVYTNLMIPPATPIGTNIVRISLSAAHSDEEISHIIGALEQLAKKRPVTAAA</sequence>
<dbReference type="InterPro" id="IPR015422">
    <property type="entry name" value="PyrdxlP-dep_Trfase_small"/>
</dbReference>
<name>A0A4R7P582_9GAMM</name>
<dbReference type="InterPro" id="IPR001917">
    <property type="entry name" value="Aminotrans_II_pyridoxalP_BS"/>
</dbReference>
<keyword evidence="3 4" id="KW-0663">Pyridoxal phosphate</keyword>
<dbReference type="InterPro" id="IPR015421">
    <property type="entry name" value="PyrdxlP-dep_Trfase_major"/>
</dbReference>
<proteinExistence type="inferred from homology"/>